<accession>A0A137PAG3</accession>
<evidence type="ECO:0000313" key="8">
    <source>
        <dbReference type="EMBL" id="KXN71996.1"/>
    </source>
</evidence>
<keyword evidence="5" id="KW-1133">Transmembrane helix</keyword>
<dbReference type="InterPro" id="IPR001991">
    <property type="entry name" value="Na-dicarboxylate_symporter"/>
</dbReference>
<dbReference type="Pfam" id="PF00375">
    <property type="entry name" value="SDF"/>
    <property type="match status" value="1"/>
</dbReference>
<dbReference type="STRING" id="796925.A0A137PAG3"/>
<evidence type="ECO:0000256" key="2">
    <source>
        <dbReference type="ARBA" id="ARBA00022448"/>
    </source>
</evidence>
<keyword evidence="7" id="KW-0769">Symport</keyword>
<dbReference type="SUPFAM" id="SSF118215">
    <property type="entry name" value="Proton glutamate symport protein"/>
    <property type="match status" value="1"/>
</dbReference>
<evidence type="ECO:0000256" key="1">
    <source>
        <dbReference type="ARBA" id="ARBA00004651"/>
    </source>
</evidence>
<evidence type="ECO:0000256" key="5">
    <source>
        <dbReference type="ARBA" id="ARBA00022989"/>
    </source>
</evidence>
<dbReference type="Proteomes" id="UP000070444">
    <property type="component" value="Unassembled WGS sequence"/>
</dbReference>
<dbReference type="PANTHER" id="PTHR42865">
    <property type="entry name" value="PROTON/GLUTAMATE-ASPARTATE SYMPORTER"/>
    <property type="match status" value="1"/>
</dbReference>
<dbReference type="GO" id="GO:0005886">
    <property type="term" value="C:plasma membrane"/>
    <property type="evidence" value="ECO:0007669"/>
    <property type="project" value="UniProtKB-SubCell"/>
</dbReference>
<comment type="similarity">
    <text evidence="7">Belongs to the dicarboxylate/amino acid:cation symporter (DAACS) (TC 2.A.23) family.</text>
</comment>
<dbReference type="GO" id="GO:0015293">
    <property type="term" value="F:symporter activity"/>
    <property type="evidence" value="ECO:0007669"/>
    <property type="project" value="UniProtKB-UniRule"/>
</dbReference>
<keyword evidence="4" id="KW-0812">Transmembrane</keyword>
<gene>
    <name evidence="8" type="ORF">CONCODRAFT_5227</name>
</gene>
<evidence type="ECO:0000256" key="6">
    <source>
        <dbReference type="ARBA" id="ARBA00023136"/>
    </source>
</evidence>
<dbReference type="OMA" id="ISRWENA"/>
<evidence type="ECO:0000313" key="9">
    <source>
        <dbReference type="Proteomes" id="UP000070444"/>
    </source>
</evidence>
<comment type="subcellular location">
    <subcellularLocation>
        <location evidence="1">Cell membrane</location>
        <topology evidence="1">Multi-pass membrane protein</topology>
    </subcellularLocation>
    <subcellularLocation>
        <location evidence="7">Membrane</location>
        <topology evidence="7">Multi-pass membrane protein</topology>
    </subcellularLocation>
</comment>
<name>A0A137PAG3_CONC2</name>
<evidence type="ECO:0000256" key="4">
    <source>
        <dbReference type="ARBA" id="ARBA00022692"/>
    </source>
</evidence>
<keyword evidence="6" id="KW-0472">Membrane</keyword>
<dbReference type="OrthoDB" id="5877963at2759"/>
<dbReference type="GO" id="GO:0006835">
    <property type="term" value="P:dicarboxylic acid transport"/>
    <property type="evidence" value="ECO:0007669"/>
    <property type="project" value="TreeGrafter"/>
</dbReference>
<reference evidence="8 9" key="1">
    <citation type="journal article" date="2015" name="Genome Biol. Evol.">
        <title>Phylogenomic analyses indicate that early fungi evolved digesting cell walls of algal ancestors of land plants.</title>
        <authorList>
            <person name="Chang Y."/>
            <person name="Wang S."/>
            <person name="Sekimoto S."/>
            <person name="Aerts A.L."/>
            <person name="Choi C."/>
            <person name="Clum A."/>
            <person name="LaButti K.M."/>
            <person name="Lindquist E.A."/>
            <person name="Yee Ngan C."/>
            <person name="Ohm R.A."/>
            <person name="Salamov A.A."/>
            <person name="Grigoriev I.V."/>
            <person name="Spatafora J.W."/>
            <person name="Berbee M.L."/>
        </authorList>
    </citation>
    <scope>NUCLEOTIDE SEQUENCE [LARGE SCALE GENOMIC DNA]</scope>
    <source>
        <strain evidence="8 9">NRRL 28638</strain>
    </source>
</reference>
<evidence type="ECO:0000256" key="7">
    <source>
        <dbReference type="RuleBase" id="RU361216"/>
    </source>
</evidence>
<sequence length="307" mass="32862">MGIGLIIGLCAPKGSVAEMSYISKMFINMIKTLIVPLVFSTLVVGIAGHGDDLKRLGMLALKSIIYFEVATTIALIIGMIAVNVIKPGKGIDLSGIIVSQAIKDAQKNSEKVTWHEIITHPVPSSFFEAASKNDVLQVVFCAVMFAVATIMVESRFKPPMLHFLESLSIIMFKVTELVMNFAPIGIMCALAATVNASGAAVLINLAALIGTLYGSLLIFAVLVFLPVLLICRVPLLKTCKIIGQPALIAFSTASSEAALPKAMELMERFGVPRGTVSFVMPTGYSFNLDGTTLYLALASLLCSSWWN</sequence>
<dbReference type="PANTHER" id="PTHR42865:SF7">
    <property type="entry name" value="PROTON_GLUTAMATE-ASPARTATE SYMPORTER"/>
    <property type="match status" value="1"/>
</dbReference>
<proteinExistence type="inferred from homology"/>
<evidence type="ECO:0000256" key="3">
    <source>
        <dbReference type="ARBA" id="ARBA00022475"/>
    </source>
</evidence>
<organism evidence="8 9">
    <name type="scientific">Conidiobolus coronatus (strain ATCC 28846 / CBS 209.66 / NRRL 28638)</name>
    <name type="common">Delacroixia coronata</name>
    <dbReference type="NCBI Taxonomy" id="796925"/>
    <lineage>
        <taxon>Eukaryota</taxon>
        <taxon>Fungi</taxon>
        <taxon>Fungi incertae sedis</taxon>
        <taxon>Zoopagomycota</taxon>
        <taxon>Entomophthoromycotina</taxon>
        <taxon>Entomophthoromycetes</taxon>
        <taxon>Entomophthorales</taxon>
        <taxon>Ancylistaceae</taxon>
        <taxon>Conidiobolus</taxon>
    </lineage>
</organism>
<dbReference type="Gene3D" id="1.10.3860.10">
    <property type="entry name" value="Sodium:dicarboxylate symporter"/>
    <property type="match status" value="1"/>
</dbReference>
<keyword evidence="9" id="KW-1185">Reference proteome</keyword>
<dbReference type="InterPro" id="IPR036458">
    <property type="entry name" value="Na:dicarbo_symporter_sf"/>
</dbReference>
<dbReference type="AlphaFoldDB" id="A0A137PAG3"/>
<dbReference type="EMBL" id="KQ964462">
    <property type="protein sequence ID" value="KXN71996.1"/>
    <property type="molecule type" value="Genomic_DNA"/>
</dbReference>
<keyword evidence="3" id="KW-1003">Cell membrane</keyword>
<dbReference type="PRINTS" id="PR00173">
    <property type="entry name" value="EDTRNSPORT"/>
</dbReference>
<keyword evidence="2 7" id="KW-0813">Transport</keyword>
<protein>
    <recommendedName>
        <fullName evidence="7">Amino acid transporter</fullName>
    </recommendedName>
</protein>